<dbReference type="EMBL" id="JAHKNI010000015">
    <property type="protein sequence ID" value="MBU3066620.1"/>
    <property type="molecule type" value="Genomic_DNA"/>
</dbReference>
<feature type="transmembrane region" description="Helical" evidence="5">
    <location>
        <begin position="32"/>
        <end position="50"/>
    </location>
</feature>
<keyword evidence="4 5" id="KW-0472">Membrane</keyword>
<gene>
    <name evidence="6" type="ORF">KO481_34525</name>
</gene>
<sequence length="144" mass="14835">MAPLLVLVVVAGLTRLAGWGHLGHWPDSWPHAVRLGLAAMLVLTASAHFLQPRRDALIAMVPPRLPSAAMLVTLTGVLELAGAAGLLIPPVAPAAAICLALLMIALFPANIRAARGDLGIKSMPLPLRGAVQVLFLGACVLAAL</sequence>
<keyword evidence="3 5" id="KW-1133">Transmembrane helix</keyword>
<comment type="caution">
    <text evidence="6">The sequence shown here is derived from an EMBL/GenBank/DDBJ whole genome shotgun (WGS) entry which is preliminary data.</text>
</comment>
<evidence type="ECO:0000313" key="6">
    <source>
        <dbReference type="EMBL" id="MBU3066620.1"/>
    </source>
</evidence>
<evidence type="ECO:0000256" key="4">
    <source>
        <dbReference type="ARBA" id="ARBA00023136"/>
    </source>
</evidence>
<proteinExistence type="predicted"/>
<comment type="subcellular location">
    <subcellularLocation>
        <location evidence="1">Membrane</location>
        <topology evidence="1">Multi-pass membrane protein</topology>
    </subcellularLocation>
</comment>
<organism evidence="6 7">
    <name type="scientific">Nocardia albiluteola</name>
    <dbReference type="NCBI Taxonomy" id="2842303"/>
    <lineage>
        <taxon>Bacteria</taxon>
        <taxon>Bacillati</taxon>
        <taxon>Actinomycetota</taxon>
        <taxon>Actinomycetes</taxon>
        <taxon>Mycobacteriales</taxon>
        <taxon>Nocardiaceae</taxon>
        <taxon>Nocardia</taxon>
    </lineage>
</organism>
<dbReference type="PANTHER" id="PTHR36974">
    <property type="entry name" value="MEMBRANE PROTEIN-RELATED"/>
    <property type="match status" value="1"/>
</dbReference>
<protein>
    <submittedName>
        <fullName evidence="6">DoxX family protein</fullName>
    </submittedName>
</protein>
<name>A0ABS6B8I7_9NOCA</name>
<evidence type="ECO:0000256" key="3">
    <source>
        <dbReference type="ARBA" id="ARBA00022989"/>
    </source>
</evidence>
<reference evidence="6 7" key="1">
    <citation type="submission" date="2021-06" db="EMBL/GenBank/DDBJ databases">
        <title>Actinomycetes sequencing.</title>
        <authorList>
            <person name="Shan Q."/>
        </authorList>
    </citation>
    <scope>NUCLEOTIDE SEQUENCE [LARGE SCALE GENOMIC DNA]</scope>
    <source>
        <strain evidence="6 7">NEAU-G5</strain>
    </source>
</reference>
<dbReference type="Pfam" id="PF13564">
    <property type="entry name" value="DoxX_2"/>
    <property type="match status" value="1"/>
</dbReference>
<dbReference type="PANTHER" id="PTHR36974:SF1">
    <property type="entry name" value="DOXX FAMILY MEMBRANE PROTEIN"/>
    <property type="match status" value="1"/>
</dbReference>
<dbReference type="InterPro" id="IPR032808">
    <property type="entry name" value="DoxX"/>
</dbReference>
<keyword evidence="2 5" id="KW-0812">Transmembrane</keyword>
<dbReference type="RefSeq" id="WP_215922695.1">
    <property type="nucleotide sequence ID" value="NZ_JAHKNI010000015.1"/>
</dbReference>
<feature type="transmembrane region" description="Helical" evidence="5">
    <location>
        <begin position="71"/>
        <end position="88"/>
    </location>
</feature>
<evidence type="ECO:0000256" key="5">
    <source>
        <dbReference type="SAM" id="Phobius"/>
    </source>
</evidence>
<dbReference type="Proteomes" id="UP000733379">
    <property type="component" value="Unassembled WGS sequence"/>
</dbReference>
<feature type="transmembrane region" description="Helical" evidence="5">
    <location>
        <begin position="94"/>
        <end position="113"/>
    </location>
</feature>
<keyword evidence="7" id="KW-1185">Reference proteome</keyword>
<evidence type="ECO:0000256" key="1">
    <source>
        <dbReference type="ARBA" id="ARBA00004141"/>
    </source>
</evidence>
<accession>A0ABS6B8I7</accession>
<evidence type="ECO:0000256" key="2">
    <source>
        <dbReference type="ARBA" id="ARBA00022692"/>
    </source>
</evidence>
<evidence type="ECO:0000313" key="7">
    <source>
        <dbReference type="Proteomes" id="UP000733379"/>
    </source>
</evidence>